<sequence length="51" mass="5885">ISQCFLPPTSISSKHKWGEHHEDLVCTPSSEEIHPTKFLRLYCTGEPWPPH</sequence>
<accession>A0A7L3I515</accession>
<proteinExistence type="predicted"/>
<feature type="non-terminal residue" evidence="1">
    <location>
        <position position="1"/>
    </location>
</feature>
<evidence type="ECO:0000313" key="1">
    <source>
        <dbReference type="EMBL" id="NXU12344.1"/>
    </source>
</evidence>
<comment type="caution">
    <text evidence="1">The sequence shown here is derived from an EMBL/GenBank/DDBJ whole genome shotgun (WGS) entry which is preliminary data.</text>
</comment>
<organism evidence="1 2">
    <name type="scientific">Pardalotus punctatus</name>
    <name type="common">spotted pardalote</name>
    <dbReference type="NCBI Taxonomy" id="254575"/>
    <lineage>
        <taxon>Eukaryota</taxon>
        <taxon>Metazoa</taxon>
        <taxon>Chordata</taxon>
        <taxon>Craniata</taxon>
        <taxon>Vertebrata</taxon>
        <taxon>Euteleostomi</taxon>
        <taxon>Archelosauria</taxon>
        <taxon>Archosauria</taxon>
        <taxon>Dinosauria</taxon>
        <taxon>Saurischia</taxon>
        <taxon>Theropoda</taxon>
        <taxon>Coelurosauria</taxon>
        <taxon>Aves</taxon>
        <taxon>Neognathae</taxon>
        <taxon>Neoaves</taxon>
        <taxon>Telluraves</taxon>
        <taxon>Australaves</taxon>
        <taxon>Passeriformes</taxon>
        <taxon>Meliphagoidea</taxon>
        <taxon>Pardalotidae</taxon>
        <taxon>Pardalotus</taxon>
    </lineage>
</organism>
<evidence type="ECO:0000313" key="2">
    <source>
        <dbReference type="Proteomes" id="UP000570592"/>
    </source>
</evidence>
<gene>
    <name evidence="1" type="primary">Ralbp1_0</name>
    <name evidence="1" type="ORF">PARPUN_R05149</name>
</gene>
<name>A0A7L3I515_9PASS</name>
<reference evidence="1 2" key="1">
    <citation type="submission" date="2019-09" db="EMBL/GenBank/DDBJ databases">
        <title>Bird 10,000 Genomes (B10K) Project - Family phase.</title>
        <authorList>
            <person name="Zhang G."/>
        </authorList>
    </citation>
    <scope>NUCLEOTIDE SEQUENCE [LARGE SCALE GENOMIC DNA]</scope>
    <source>
        <strain evidence="1">B10K-DU-029-51</strain>
    </source>
</reference>
<dbReference type="EMBL" id="VZTX01011130">
    <property type="protein sequence ID" value="NXU12344.1"/>
    <property type="molecule type" value="Genomic_DNA"/>
</dbReference>
<dbReference type="AlphaFoldDB" id="A0A7L3I515"/>
<protein>
    <submittedName>
        <fullName evidence="1">RBP1 protein</fullName>
    </submittedName>
</protein>
<feature type="non-terminal residue" evidence="1">
    <location>
        <position position="51"/>
    </location>
</feature>
<keyword evidence="2" id="KW-1185">Reference proteome</keyword>
<dbReference type="Proteomes" id="UP000570592">
    <property type="component" value="Unassembled WGS sequence"/>
</dbReference>